<feature type="active site" description="GMP-histidine intermediate" evidence="18">
    <location>
        <position position="48"/>
    </location>
</feature>
<feature type="binding site" evidence="19">
    <location>
        <begin position="7"/>
        <end position="14"/>
    </location>
    <ligand>
        <name>GTP</name>
        <dbReference type="ChEBI" id="CHEBI:37565"/>
    </ligand>
</feature>
<sequence length="178" mass="18815">MLALVLGGAASGKSEYAEQLAVSLSSQRYYIATMQVDDAESERRICRHRQMRAGKGFHTVERALDLAGLDLYCPGAAALLECASTLLGNELYLTGGAGVNAPDAIMAGIERLLAEGLDVVVVSNDVFSAGAPCTPEMRTYITALGRLNCLIAAAADCVVEVCCGLPIYHKRKAEDFGV</sequence>
<keyword evidence="10" id="KW-0169">Cobalamin biosynthesis</keyword>
<name>A0A9D1KXY5_9FIRM</name>
<dbReference type="PIRSF" id="PIRSF006135">
    <property type="entry name" value="CobU"/>
    <property type="match status" value="1"/>
</dbReference>
<keyword evidence="11" id="KW-0808">Transferase</keyword>
<gene>
    <name evidence="20" type="ORF">IAB00_00695</name>
</gene>
<dbReference type="CDD" id="cd00544">
    <property type="entry name" value="CobU"/>
    <property type="match status" value="1"/>
</dbReference>
<dbReference type="InterPro" id="IPR027417">
    <property type="entry name" value="P-loop_NTPase"/>
</dbReference>
<evidence type="ECO:0000256" key="2">
    <source>
        <dbReference type="ARBA" id="ARBA00000711"/>
    </source>
</evidence>
<comment type="similarity">
    <text evidence="7">Belongs to the CobU/CobP family.</text>
</comment>
<dbReference type="PANTHER" id="PTHR34848">
    <property type="match status" value="1"/>
</dbReference>
<comment type="catalytic activity">
    <reaction evidence="1">
        <text>adenosylcob(III)inamide + ATP = adenosylcob(III)inamide phosphate + ADP + H(+)</text>
        <dbReference type="Rhea" id="RHEA:15769"/>
        <dbReference type="ChEBI" id="CHEBI:2480"/>
        <dbReference type="ChEBI" id="CHEBI:15378"/>
        <dbReference type="ChEBI" id="CHEBI:30616"/>
        <dbReference type="ChEBI" id="CHEBI:58502"/>
        <dbReference type="ChEBI" id="CHEBI:456216"/>
        <dbReference type="EC" id="2.7.1.156"/>
    </reaction>
</comment>
<organism evidence="20 21">
    <name type="scientific">Candidatus Avidehalobacter gallistercoris</name>
    <dbReference type="NCBI Taxonomy" id="2840694"/>
    <lineage>
        <taxon>Bacteria</taxon>
        <taxon>Bacillati</taxon>
        <taxon>Bacillota</taxon>
        <taxon>Clostridia</taxon>
        <taxon>Eubacteriales</taxon>
        <taxon>Peptococcaceae</taxon>
        <taxon>Peptococcaceae incertae sedis</taxon>
        <taxon>Candidatus Avidehalobacter</taxon>
    </lineage>
</organism>
<evidence type="ECO:0000256" key="5">
    <source>
        <dbReference type="ARBA" id="ARBA00004692"/>
    </source>
</evidence>
<evidence type="ECO:0000256" key="3">
    <source>
        <dbReference type="ARBA" id="ARBA00001522"/>
    </source>
</evidence>
<dbReference type="GO" id="GO:0043752">
    <property type="term" value="F:adenosylcobinamide kinase activity"/>
    <property type="evidence" value="ECO:0007669"/>
    <property type="project" value="UniProtKB-EC"/>
</dbReference>
<dbReference type="Gene3D" id="3.40.50.300">
    <property type="entry name" value="P-loop containing nucleotide triphosphate hydrolases"/>
    <property type="match status" value="1"/>
</dbReference>
<keyword evidence="13 20" id="KW-0418">Kinase</keyword>
<keyword evidence="20" id="KW-0548">Nucleotidyltransferase</keyword>
<dbReference type="EC" id="2.7.7.62" evidence="9"/>
<evidence type="ECO:0000256" key="17">
    <source>
        <dbReference type="ARBA" id="ARBA00030571"/>
    </source>
</evidence>
<comment type="pathway">
    <text evidence="6">Cofactor biosynthesis; adenosylcobalamin biosynthesis; adenosylcobalamin from cob(II)yrinate a,c-diamide: step 5/7.</text>
</comment>
<dbReference type="EC" id="2.7.1.156" evidence="8"/>
<accession>A0A9D1KXY5</accession>
<evidence type="ECO:0000256" key="14">
    <source>
        <dbReference type="ARBA" id="ARBA00022840"/>
    </source>
</evidence>
<evidence type="ECO:0000256" key="6">
    <source>
        <dbReference type="ARBA" id="ARBA00005159"/>
    </source>
</evidence>
<feature type="binding site" evidence="19">
    <location>
        <position position="81"/>
    </location>
    <ligand>
        <name>GTP</name>
        <dbReference type="ChEBI" id="CHEBI:37565"/>
    </ligand>
</feature>
<reference evidence="20" key="2">
    <citation type="journal article" date="2021" name="PeerJ">
        <title>Extensive microbial diversity within the chicken gut microbiome revealed by metagenomics and culture.</title>
        <authorList>
            <person name="Gilroy R."/>
            <person name="Ravi A."/>
            <person name="Getino M."/>
            <person name="Pursley I."/>
            <person name="Horton D.L."/>
            <person name="Alikhan N.F."/>
            <person name="Baker D."/>
            <person name="Gharbi K."/>
            <person name="Hall N."/>
            <person name="Watson M."/>
            <person name="Adriaenssens E.M."/>
            <person name="Foster-Nyarko E."/>
            <person name="Jarju S."/>
            <person name="Secka A."/>
            <person name="Antonio M."/>
            <person name="Oren A."/>
            <person name="Chaudhuri R.R."/>
            <person name="La Ragione R."/>
            <person name="Hildebrand F."/>
            <person name="Pallen M.J."/>
        </authorList>
    </citation>
    <scope>NUCLEOTIDE SEQUENCE</scope>
    <source>
        <strain evidence="20">2830</strain>
    </source>
</reference>
<dbReference type="Pfam" id="PF02283">
    <property type="entry name" value="CobU"/>
    <property type="match status" value="1"/>
</dbReference>
<dbReference type="Proteomes" id="UP000824124">
    <property type="component" value="Unassembled WGS sequence"/>
</dbReference>
<evidence type="ECO:0000256" key="8">
    <source>
        <dbReference type="ARBA" id="ARBA00012016"/>
    </source>
</evidence>
<comment type="catalytic activity">
    <reaction evidence="3">
        <text>adenosylcob(III)inamide + GTP = adenosylcob(III)inamide phosphate + GDP + H(+)</text>
        <dbReference type="Rhea" id="RHEA:15765"/>
        <dbReference type="ChEBI" id="CHEBI:2480"/>
        <dbReference type="ChEBI" id="CHEBI:15378"/>
        <dbReference type="ChEBI" id="CHEBI:37565"/>
        <dbReference type="ChEBI" id="CHEBI:58189"/>
        <dbReference type="ChEBI" id="CHEBI:58502"/>
        <dbReference type="EC" id="2.7.1.156"/>
    </reaction>
</comment>
<keyword evidence="14" id="KW-0067">ATP-binding</keyword>
<evidence type="ECO:0000256" key="12">
    <source>
        <dbReference type="ARBA" id="ARBA00022741"/>
    </source>
</evidence>
<keyword evidence="12 19" id="KW-0547">Nucleotide-binding</keyword>
<evidence type="ECO:0000256" key="10">
    <source>
        <dbReference type="ARBA" id="ARBA00022573"/>
    </source>
</evidence>
<evidence type="ECO:0000256" key="19">
    <source>
        <dbReference type="PIRSR" id="PIRSR006135-2"/>
    </source>
</evidence>
<comment type="caution">
    <text evidence="20">The sequence shown here is derived from an EMBL/GenBank/DDBJ whole genome shotgun (WGS) entry which is preliminary data.</text>
</comment>
<feature type="binding site" evidence="19">
    <location>
        <begin position="49"/>
        <end position="52"/>
    </location>
    <ligand>
        <name>GTP</name>
        <dbReference type="ChEBI" id="CHEBI:37565"/>
    </ligand>
</feature>
<comment type="catalytic activity">
    <reaction evidence="2">
        <text>adenosylcob(III)inamide phosphate + GTP + H(+) = adenosylcob(III)inamide-GDP + diphosphate</text>
        <dbReference type="Rhea" id="RHEA:22712"/>
        <dbReference type="ChEBI" id="CHEBI:15378"/>
        <dbReference type="ChEBI" id="CHEBI:33019"/>
        <dbReference type="ChEBI" id="CHEBI:37565"/>
        <dbReference type="ChEBI" id="CHEBI:58502"/>
        <dbReference type="ChEBI" id="CHEBI:60487"/>
        <dbReference type="EC" id="2.7.7.62"/>
    </reaction>
</comment>
<evidence type="ECO:0000256" key="1">
    <source>
        <dbReference type="ARBA" id="ARBA00000312"/>
    </source>
</evidence>
<comment type="pathway">
    <text evidence="5">Cofactor biosynthesis; adenosylcobalamin biosynthesis; adenosylcobalamin from cob(II)yrinate a,c-diamide: step 6/7.</text>
</comment>
<dbReference type="InterPro" id="IPR003203">
    <property type="entry name" value="CobU/CobP"/>
</dbReference>
<dbReference type="GO" id="GO:0008820">
    <property type="term" value="F:cobinamide phosphate guanylyltransferase activity"/>
    <property type="evidence" value="ECO:0007669"/>
    <property type="project" value="UniProtKB-EC"/>
</dbReference>
<evidence type="ECO:0000256" key="18">
    <source>
        <dbReference type="PIRSR" id="PIRSR006135-1"/>
    </source>
</evidence>
<evidence type="ECO:0000256" key="16">
    <source>
        <dbReference type="ARBA" id="ARBA00029570"/>
    </source>
</evidence>
<dbReference type="AlphaFoldDB" id="A0A9D1KXY5"/>
<dbReference type="GO" id="GO:0009236">
    <property type="term" value="P:cobalamin biosynthetic process"/>
    <property type="evidence" value="ECO:0007669"/>
    <property type="project" value="UniProtKB-KW"/>
</dbReference>
<dbReference type="GO" id="GO:0005525">
    <property type="term" value="F:GTP binding"/>
    <property type="evidence" value="ECO:0007669"/>
    <property type="project" value="UniProtKB-KW"/>
</dbReference>
<proteinExistence type="inferred from homology"/>
<reference evidence="20" key="1">
    <citation type="submission" date="2020-10" db="EMBL/GenBank/DDBJ databases">
        <authorList>
            <person name="Gilroy R."/>
        </authorList>
    </citation>
    <scope>NUCLEOTIDE SEQUENCE</scope>
    <source>
        <strain evidence="20">2830</strain>
    </source>
</reference>
<evidence type="ECO:0000256" key="11">
    <source>
        <dbReference type="ARBA" id="ARBA00022679"/>
    </source>
</evidence>
<keyword evidence="15 19" id="KW-0342">GTP-binding</keyword>
<evidence type="ECO:0000256" key="13">
    <source>
        <dbReference type="ARBA" id="ARBA00022777"/>
    </source>
</evidence>
<protein>
    <recommendedName>
        <fullName evidence="16">Adenosylcobinamide kinase</fullName>
        <ecNumber evidence="8">2.7.1.156</ecNumber>
        <ecNumber evidence="9">2.7.7.62</ecNumber>
    </recommendedName>
    <alternativeName>
        <fullName evidence="17">Adenosylcobinamide-phosphate guanylyltransferase</fullName>
    </alternativeName>
</protein>
<evidence type="ECO:0000256" key="9">
    <source>
        <dbReference type="ARBA" id="ARBA00012523"/>
    </source>
</evidence>
<comment type="function">
    <text evidence="4">Catalyzes ATP-dependent phosphorylation of adenosylcobinamide and addition of GMP to adenosylcobinamide phosphate.</text>
</comment>
<evidence type="ECO:0000313" key="21">
    <source>
        <dbReference type="Proteomes" id="UP000824124"/>
    </source>
</evidence>
<dbReference type="GO" id="GO:0005524">
    <property type="term" value="F:ATP binding"/>
    <property type="evidence" value="ECO:0007669"/>
    <property type="project" value="UniProtKB-KW"/>
</dbReference>
<dbReference type="PANTHER" id="PTHR34848:SF1">
    <property type="entry name" value="BIFUNCTIONAL ADENOSYLCOBALAMIN BIOSYNTHESIS PROTEIN COBU"/>
    <property type="match status" value="1"/>
</dbReference>
<evidence type="ECO:0000313" key="20">
    <source>
        <dbReference type="EMBL" id="HIU09764.1"/>
    </source>
</evidence>
<dbReference type="EMBL" id="DVMH01000004">
    <property type="protein sequence ID" value="HIU09764.1"/>
    <property type="molecule type" value="Genomic_DNA"/>
</dbReference>
<evidence type="ECO:0000256" key="4">
    <source>
        <dbReference type="ARBA" id="ARBA00003889"/>
    </source>
</evidence>
<feature type="binding site" evidence="19">
    <location>
        <position position="61"/>
    </location>
    <ligand>
        <name>GTP</name>
        <dbReference type="ChEBI" id="CHEBI:37565"/>
    </ligand>
</feature>
<evidence type="ECO:0000256" key="7">
    <source>
        <dbReference type="ARBA" id="ARBA00007490"/>
    </source>
</evidence>
<dbReference type="SUPFAM" id="SSF52540">
    <property type="entry name" value="P-loop containing nucleoside triphosphate hydrolases"/>
    <property type="match status" value="1"/>
</dbReference>
<evidence type="ECO:0000256" key="15">
    <source>
        <dbReference type="ARBA" id="ARBA00023134"/>
    </source>
</evidence>